<dbReference type="Proteomes" id="UP000554342">
    <property type="component" value="Unassembled WGS sequence"/>
</dbReference>
<protein>
    <recommendedName>
        <fullName evidence="4">Alkaline phosphatase</fullName>
        <ecNumber evidence="4">3.1.3.1</ecNumber>
    </recommendedName>
</protein>
<dbReference type="CDD" id="cd16016">
    <property type="entry name" value="AP-SPAP"/>
    <property type="match status" value="1"/>
</dbReference>
<keyword evidence="9" id="KW-1185">Reference proteome</keyword>
<evidence type="ECO:0000313" key="8">
    <source>
        <dbReference type="EMBL" id="MBB5717408.1"/>
    </source>
</evidence>
<dbReference type="Gene3D" id="3.40.720.10">
    <property type="entry name" value="Alkaline Phosphatase, subunit A"/>
    <property type="match status" value="1"/>
</dbReference>
<evidence type="ECO:0000256" key="3">
    <source>
        <dbReference type="ARBA" id="ARBA00022729"/>
    </source>
</evidence>
<evidence type="ECO:0000256" key="2">
    <source>
        <dbReference type="ARBA" id="ARBA00022723"/>
    </source>
</evidence>
<comment type="catalytic activity">
    <reaction evidence="4">
        <text>a phosphate monoester + H2O = an alcohol + phosphate</text>
        <dbReference type="Rhea" id="RHEA:15017"/>
        <dbReference type="ChEBI" id="CHEBI:15377"/>
        <dbReference type="ChEBI" id="CHEBI:30879"/>
        <dbReference type="ChEBI" id="CHEBI:43474"/>
        <dbReference type="ChEBI" id="CHEBI:67140"/>
        <dbReference type="EC" id="3.1.3.1"/>
    </reaction>
</comment>
<feature type="binding site" evidence="6">
    <location>
        <begin position="174"/>
        <end position="176"/>
    </location>
    <ligand>
        <name>substrate</name>
    </ligand>
</feature>
<dbReference type="GO" id="GO:0004035">
    <property type="term" value="F:alkaline phosphatase activity"/>
    <property type="evidence" value="ECO:0007669"/>
    <property type="project" value="UniProtKB-EC"/>
</dbReference>
<evidence type="ECO:0000256" key="1">
    <source>
        <dbReference type="ARBA" id="ARBA00022553"/>
    </source>
</evidence>
<dbReference type="AlphaFoldDB" id="A0A840YUU1"/>
<evidence type="ECO:0000313" key="9">
    <source>
        <dbReference type="Proteomes" id="UP000554342"/>
    </source>
</evidence>
<keyword evidence="1 5" id="KW-0597">Phosphoprotein</keyword>
<proteinExistence type="predicted"/>
<keyword evidence="2 4" id="KW-0479">Metal-binding</keyword>
<evidence type="ECO:0000256" key="6">
    <source>
        <dbReference type="PIRSR" id="PIRSR031924-51"/>
    </source>
</evidence>
<comment type="cofactor">
    <cofactor evidence="4">
        <name>Zn(2+)</name>
        <dbReference type="ChEBI" id="CHEBI:29105"/>
    </cofactor>
    <text evidence="4">Binds 2 Zn(2+) ions.</text>
</comment>
<gene>
    <name evidence="8" type="ORF">FHR23_000315</name>
</gene>
<dbReference type="EC" id="3.1.3.1" evidence="4"/>
<feature type="binding site" evidence="6">
    <location>
        <position position="113"/>
    </location>
    <ligand>
        <name>substrate</name>
    </ligand>
</feature>
<reference evidence="8 9" key="1">
    <citation type="submission" date="2020-08" db="EMBL/GenBank/DDBJ databases">
        <title>Genomic Encyclopedia of Type Strains, Phase IV (KMG-IV): sequencing the most valuable type-strain genomes for metagenomic binning, comparative biology and taxonomic classification.</title>
        <authorList>
            <person name="Goeker M."/>
        </authorList>
    </citation>
    <scope>NUCLEOTIDE SEQUENCE [LARGE SCALE GENOMIC DNA]</scope>
    <source>
        <strain evidence="8 9">DSM 27203</strain>
    </source>
</reference>
<feature type="chain" id="PRO_5032584559" description="Alkaline phosphatase" evidence="7">
    <location>
        <begin position="27"/>
        <end position="559"/>
    </location>
</feature>
<comment type="caution">
    <text evidence="8">The sequence shown here is derived from an EMBL/GenBank/DDBJ whole genome shotgun (WGS) entry which is preliminary data.</text>
</comment>
<organism evidence="8 9">
    <name type="scientific">Stakelama sediminis</name>
    <dbReference type="NCBI Taxonomy" id="463200"/>
    <lineage>
        <taxon>Bacteria</taxon>
        <taxon>Pseudomonadati</taxon>
        <taxon>Pseudomonadota</taxon>
        <taxon>Alphaproteobacteria</taxon>
        <taxon>Sphingomonadales</taxon>
        <taxon>Sphingomonadaceae</taxon>
        <taxon>Stakelama</taxon>
    </lineage>
</organism>
<accession>A0A840YUU1</accession>
<evidence type="ECO:0000256" key="4">
    <source>
        <dbReference type="PIRNR" id="PIRNR031924"/>
    </source>
</evidence>
<dbReference type="EMBL" id="JACIJI010000001">
    <property type="protein sequence ID" value="MBB5717408.1"/>
    <property type="molecule type" value="Genomic_DNA"/>
</dbReference>
<evidence type="ECO:0000256" key="7">
    <source>
        <dbReference type="SAM" id="SignalP"/>
    </source>
</evidence>
<dbReference type="RefSeq" id="WP_184001183.1">
    <property type="nucleotide sequence ID" value="NZ_BAABIF010000004.1"/>
</dbReference>
<keyword evidence="3 7" id="KW-0732">Signal</keyword>
<dbReference type="SUPFAM" id="SSF53649">
    <property type="entry name" value="Alkaline phosphatase-like"/>
    <property type="match status" value="1"/>
</dbReference>
<dbReference type="InterPro" id="IPR002591">
    <property type="entry name" value="Phosphodiest/P_Trfase"/>
</dbReference>
<dbReference type="Gene3D" id="3.30.1360.150">
    <property type="match status" value="1"/>
</dbReference>
<dbReference type="Pfam" id="PF01663">
    <property type="entry name" value="Phosphodiest"/>
    <property type="match status" value="1"/>
</dbReference>
<keyword evidence="4" id="KW-0862">Zinc</keyword>
<dbReference type="PANTHER" id="PTHR10151">
    <property type="entry name" value="ECTONUCLEOTIDE PYROPHOSPHATASE/PHOSPHODIESTERASE"/>
    <property type="match status" value="1"/>
</dbReference>
<dbReference type="GO" id="GO:0046872">
    <property type="term" value="F:metal ion binding"/>
    <property type="evidence" value="ECO:0007669"/>
    <property type="project" value="UniProtKB-KW"/>
</dbReference>
<comment type="function">
    <text evidence="4">Alkaline phosphatase with broad substrate specificity.</text>
</comment>
<dbReference type="PIRSF" id="PIRSF031924">
    <property type="entry name" value="Pi-irrepressible_AP"/>
    <property type="match status" value="1"/>
</dbReference>
<evidence type="ECO:0000256" key="5">
    <source>
        <dbReference type="PIRSR" id="PIRSR031924-50"/>
    </source>
</evidence>
<dbReference type="InterPro" id="IPR026263">
    <property type="entry name" value="Alkaline_phosphatase_prok"/>
</dbReference>
<sequence length="559" mass="59603">MSFFRSTAMMLAAALLMNGSAGGAQAPQSAPRSAADAAQPQTPPKLIVVISVDQFSANLFAEYRPYFSSGFARLMQGAVFPSGYQSHAATETCPGHSTILTGDHPSRTGIIANTWYDLNAKRADKRIYCAEDESVSGSNSDHYTVSDRHLLVPTLGERMKDADPRTRVVSVAGKDRAAVMMGGHKVDQLWWWDGRKFTSYAGREVPPAVVRANKAVAAQIAHSEPPLALPPVCQARDRAVPVGSDGFTVGTGRFARKAGDYDAFRRSPEADASVLALAAALVQDMKLGQGPVTDILSVGASATDYVGHAYGTQGSEMCLQLLSLDRDLGQFFRVLDATGVDYVVALTADHGGNDLPERERMHAIPDAARSDPALAAKAMGARIAADLGLSGQPIYGGAPGDFWIDPTLSKKQHDAVLAEAVKLYSAHPQVAAVFTRAQIEATPAPKGPPESWSLIERAKDSFYAPRSGDFVVALKEWVTAISDPGPGKVATHGSFWNYDRRVPILFWRKGMNGFEQPLAVETVDIAPTLAALIHFPLTPGAVDGRCLDLDASAASSCPD</sequence>
<feature type="signal peptide" evidence="7">
    <location>
        <begin position="1"/>
        <end position="26"/>
    </location>
</feature>
<name>A0A840YUU1_9SPHN</name>
<dbReference type="InterPro" id="IPR017850">
    <property type="entry name" value="Alkaline_phosphatase_core_sf"/>
</dbReference>
<dbReference type="PANTHER" id="PTHR10151:SF120">
    <property type="entry name" value="BIS(5'-ADENOSYL)-TRIPHOSPHATASE"/>
    <property type="match status" value="1"/>
</dbReference>
<feature type="active site" description="Phosphothreonine intermediate" evidence="5">
    <location>
        <position position="92"/>
    </location>
</feature>